<dbReference type="EMBL" id="GFPF01002249">
    <property type="protein sequence ID" value="MAA13395.1"/>
    <property type="molecule type" value="Transcribed_RNA"/>
</dbReference>
<protein>
    <submittedName>
        <fullName evidence="1">Uncharacterized protein</fullName>
    </submittedName>
</protein>
<dbReference type="AlphaFoldDB" id="A0A224Y998"/>
<accession>A0A224Y998</accession>
<organism evidence="1">
    <name type="scientific">Rhipicephalus zambeziensis</name>
    <dbReference type="NCBI Taxonomy" id="60191"/>
    <lineage>
        <taxon>Eukaryota</taxon>
        <taxon>Metazoa</taxon>
        <taxon>Ecdysozoa</taxon>
        <taxon>Arthropoda</taxon>
        <taxon>Chelicerata</taxon>
        <taxon>Arachnida</taxon>
        <taxon>Acari</taxon>
        <taxon>Parasitiformes</taxon>
        <taxon>Ixodida</taxon>
        <taxon>Ixodoidea</taxon>
        <taxon>Ixodidae</taxon>
        <taxon>Rhipicephalinae</taxon>
        <taxon>Rhipicephalus</taxon>
        <taxon>Rhipicephalus</taxon>
    </lineage>
</organism>
<reference evidence="1" key="1">
    <citation type="journal article" date="2017" name="Parasit. Vectors">
        <title>Sialotranscriptomics of Rhipicephalus zambeziensis reveals intricate expression profiles of secretory proteins and suggests tight temporal transcriptional regulation during blood-feeding.</title>
        <authorList>
            <person name="de Castro M.H."/>
            <person name="de Klerk D."/>
            <person name="Pienaar R."/>
            <person name="Rees D.J.G."/>
            <person name="Mans B.J."/>
        </authorList>
    </citation>
    <scope>NUCLEOTIDE SEQUENCE</scope>
    <source>
        <tissue evidence="1">Salivary glands</tissue>
    </source>
</reference>
<evidence type="ECO:0000313" key="1">
    <source>
        <dbReference type="EMBL" id="MAA13395.1"/>
    </source>
</evidence>
<sequence>MFFRTWKYKQVVQADIWSEVLTREVAQSAVFFLSRFSSDTPCFLTTSAVAWCDGGTFSARFRNVVFCTYALQVRVFVCLFLENFEKGAFSVRFLMVTLVLKKVKACLSFLARQCCSNLLN</sequence>
<name>A0A224Y998_9ACAR</name>
<proteinExistence type="predicted"/>